<comment type="caution">
    <text evidence="13">The sequence shown here is derived from an EMBL/GenBank/DDBJ whole genome shotgun (WGS) entry which is preliminary data.</text>
</comment>
<dbReference type="GO" id="GO:0008528">
    <property type="term" value="F:G protein-coupled peptide receptor activity"/>
    <property type="evidence" value="ECO:0007669"/>
    <property type="project" value="TreeGrafter"/>
</dbReference>
<evidence type="ECO:0000256" key="1">
    <source>
        <dbReference type="ARBA" id="ARBA00004127"/>
    </source>
</evidence>
<protein>
    <recommendedName>
        <fullName evidence="12">Methuselah N-terminal domain-containing protein</fullName>
    </recommendedName>
</protein>
<feature type="transmembrane region" description="Helical" evidence="10">
    <location>
        <begin position="292"/>
        <end position="311"/>
    </location>
</feature>
<gene>
    <name evidence="13" type="ORF">DMN91_010867</name>
</gene>
<evidence type="ECO:0000256" key="4">
    <source>
        <dbReference type="ARBA" id="ARBA00022729"/>
    </source>
</evidence>
<keyword evidence="3 10" id="KW-0812">Transmembrane</keyword>
<evidence type="ECO:0000256" key="6">
    <source>
        <dbReference type="ARBA" id="ARBA00023040"/>
    </source>
</evidence>
<feature type="region of interest" description="Disordered" evidence="9">
    <location>
        <begin position="73"/>
        <end position="95"/>
    </location>
</feature>
<dbReference type="Gene3D" id="1.20.1070.10">
    <property type="entry name" value="Rhodopsin 7-helix transmembrane proteins"/>
    <property type="match status" value="1"/>
</dbReference>
<keyword evidence="5 10" id="KW-1133">Transmembrane helix</keyword>
<proteinExistence type="inferred from homology"/>
<evidence type="ECO:0000256" key="2">
    <source>
        <dbReference type="ARBA" id="ARBA00008979"/>
    </source>
</evidence>
<organism evidence="13">
    <name type="scientific">Ooceraea biroi</name>
    <name type="common">Clonal raider ant</name>
    <name type="synonym">Cerapachys biroi</name>
    <dbReference type="NCBI Taxonomy" id="2015173"/>
    <lineage>
        <taxon>Eukaryota</taxon>
        <taxon>Metazoa</taxon>
        <taxon>Ecdysozoa</taxon>
        <taxon>Arthropoda</taxon>
        <taxon>Hexapoda</taxon>
        <taxon>Insecta</taxon>
        <taxon>Pterygota</taxon>
        <taxon>Neoptera</taxon>
        <taxon>Endopterygota</taxon>
        <taxon>Hymenoptera</taxon>
        <taxon>Apocrita</taxon>
        <taxon>Aculeata</taxon>
        <taxon>Formicoidea</taxon>
        <taxon>Formicidae</taxon>
        <taxon>Dorylinae</taxon>
        <taxon>Ooceraea</taxon>
    </lineage>
</organism>
<comment type="subcellular location">
    <subcellularLocation>
        <location evidence="1">Endomembrane system</location>
        <topology evidence="1">Multi-pass membrane protein</topology>
    </subcellularLocation>
</comment>
<reference evidence="13" key="2">
    <citation type="submission" date="2018-07" db="EMBL/GenBank/DDBJ databases">
        <authorList>
            <person name="Mckenzie S.K."/>
            <person name="Kronauer D.J.C."/>
        </authorList>
    </citation>
    <scope>NUCLEOTIDE SEQUENCE</scope>
    <source>
        <strain evidence="13">Clonal line C1</strain>
    </source>
</reference>
<dbReference type="SUPFAM" id="SSF63877">
    <property type="entry name" value="Methuselah ectodomain"/>
    <property type="match status" value="1"/>
</dbReference>
<dbReference type="Proteomes" id="UP000279307">
    <property type="component" value="Chromosome 11"/>
</dbReference>
<evidence type="ECO:0000256" key="7">
    <source>
        <dbReference type="ARBA" id="ARBA00023170"/>
    </source>
</evidence>
<dbReference type="InterPro" id="IPR010596">
    <property type="entry name" value="Methuselah_N_dom"/>
</dbReference>
<evidence type="ECO:0000256" key="8">
    <source>
        <dbReference type="ARBA" id="ARBA00023224"/>
    </source>
</evidence>
<evidence type="ECO:0000256" key="10">
    <source>
        <dbReference type="SAM" id="Phobius"/>
    </source>
</evidence>
<evidence type="ECO:0000256" key="11">
    <source>
        <dbReference type="SAM" id="SignalP"/>
    </source>
</evidence>
<comment type="similarity">
    <text evidence="2">Belongs to the G-protein coupled receptor 2 family. Mth subfamily.</text>
</comment>
<dbReference type="PANTHER" id="PTHR47154">
    <property type="entry name" value="G-PROTEIN COUPLED RECEPTOR MTH-RELATED"/>
    <property type="match status" value="1"/>
</dbReference>
<feature type="domain" description="Methuselah N-terminal" evidence="12">
    <location>
        <begin position="135"/>
        <end position="245"/>
    </location>
</feature>
<keyword evidence="4 11" id="KW-0732">Signal</keyword>
<feature type="transmembrane region" description="Helical" evidence="10">
    <location>
        <begin position="257"/>
        <end position="280"/>
    </location>
</feature>
<name>A0A3L8DA80_OOCBI</name>
<evidence type="ECO:0000256" key="5">
    <source>
        <dbReference type="ARBA" id="ARBA00022989"/>
    </source>
</evidence>
<feature type="chain" id="PRO_5018082943" description="Methuselah N-terminal domain-containing protein" evidence="11">
    <location>
        <begin position="28"/>
        <end position="333"/>
    </location>
</feature>
<keyword evidence="7" id="KW-0675">Receptor</keyword>
<dbReference type="GO" id="GO:0005886">
    <property type="term" value="C:plasma membrane"/>
    <property type="evidence" value="ECO:0007669"/>
    <property type="project" value="TreeGrafter"/>
</dbReference>
<dbReference type="PANTHER" id="PTHR47154:SF2">
    <property type="entry name" value="G-PROTEIN COUPLED RECEPTOR MTH-RELATED"/>
    <property type="match status" value="1"/>
</dbReference>
<evidence type="ECO:0000256" key="9">
    <source>
        <dbReference type="SAM" id="MobiDB-lite"/>
    </source>
</evidence>
<dbReference type="OrthoDB" id="6082634at2759"/>
<dbReference type="GO" id="GO:0012505">
    <property type="term" value="C:endomembrane system"/>
    <property type="evidence" value="ECO:0007669"/>
    <property type="project" value="UniProtKB-SubCell"/>
</dbReference>
<reference evidence="13" key="1">
    <citation type="journal article" date="2018" name="Genome Res.">
        <title>The genomic architecture and molecular evolution of ant odorant receptors.</title>
        <authorList>
            <person name="McKenzie S.K."/>
            <person name="Kronauer D.J.C."/>
        </authorList>
    </citation>
    <scope>NUCLEOTIDE SEQUENCE [LARGE SCALE GENOMIC DNA]</scope>
    <source>
        <strain evidence="13">Clonal line C1</strain>
    </source>
</reference>
<sequence>MHRESLILCCYACLFIVISLEPRRNSANDDVTTIQYAPHTIFTGGVQKKWQYNLHENITEDNNETQHEFRTNFTKEDRESDGTSTEYEFHTTRNHKEDDRRAVQFDVNSTSVEDESYSTLHELPNLSKDNNNTECVNNNSCIQLCCPLGEHLIKEKCVTGEGNYSFPVVRGYTNNSSQMQKANKSMDQVLQLIVHDPCQGSNHLLLNETDGLEYDIFANGSLHLSRWNMIIQPKSYCLAIVHQDKYDALVCKQKRSAFPIIVTVGVIVSLPFLLATFVVYSILPELQNMHGYTLRAHVSSLFVTYLVLAVYQQTTLQQLGYTMCFILGIVNGN</sequence>
<dbReference type="InterPro" id="IPR051384">
    <property type="entry name" value="Mth_GPCR"/>
</dbReference>
<dbReference type="EMBL" id="QOIP01000011">
    <property type="protein sequence ID" value="RLU16799.1"/>
    <property type="molecule type" value="Genomic_DNA"/>
</dbReference>
<evidence type="ECO:0000259" key="12">
    <source>
        <dbReference type="Pfam" id="PF06652"/>
    </source>
</evidence>
<evidence type="ECO:0000256" key="3">
    <source>
        <dbReference type="ARBA" id="ARBA00022692"/>
    </source>
</evidence>
<keyword evidence="8" id="KW-0807">Transducer</keyword>
<accession>A0A3L8DA80</accession>
<keyword evidence="6" id="KW-0297">G-protein coupled receptor</keyword>
<keyword evidence="10" id="KW-0472">Membrane</keyword>
<feature type="signal peptide" evidence="11">
    <location>
        <begin position="1"/>
        <end position="27"/>
    </location>
</feature>
<evidence type="ECO:0000313" key="13">
    <source>
        <dbReference type="EMBL" id="RLU16799.1"/>
    </source>
</evidence>
<dbReference type="InterPro" id="IPR023311">
    <property type="entry name" value="Methusela_ecto_dom_2"/>
</dbReference>
<dbReference type="InterPro" id="IPR036272">
    <property type="entry name" value="Methuselah_N_sf"/>
</dbReference>
<dbReference type="Gene3D" id="2.170.180.11">
    <property type="entry name" value="Methuselah ectodomain, domain 2"/>
    <property type="match status" value="1"/>
</dbReference>
<dbReference type="AlphaFoldDB" id="A0A3L8DA80"/>
<dbReference type="Pfam" id="PF06652">
    <property type="entry name" value="Methuselah_N"/>
    <property type="match status" value="1"/>
</dbReference>